<dbReference type="InterPro" id="IPR051913">
    <property type="entry name" value="GH2_Domain-Containing"/>
</dbReference>
<dbReference type="Gene3D" id="3.20.20.80">
    <property type="entry name" value="Glycosidases"/>
    <property type="match status" value="1"/>
</dbReference>
<feature type="domain" description="Glycoside hydrolase family 2 immunoglobulin-like beta-sandwich" evidence="5">
    <location>
        <begin position="162"/>
        <end position="250"/>
    </location>
</feature>
<dbReference type="AlphaFoldDB" id="R5TNI3"/>
<dbReference type="EMBL" id="CBAL010000068">
    <property type="protein sequence ID" value="CCZ67343.1"/>
    <property type="molecule type" value="Genomic_DNA"/>
</dbReference>
<dbReference type="PANTHER" id="PTHR42732">
    <property type="entry name" value="BETA-GALACTOSIDASE"/>
    <property type="match status" value="1"/>
</dbReference>
<evidence type="ECO:0000259" key="6">
    <source>
        <dbReference type="Pfam" id="PF02836"/>
    </source>
</evidence>
<dbReference type="InterPro" id="IPR006101">
    <property type="entry name" value="Glyco_hydro_2"/>
</dbReference>
<dbReference type="InterPro" id="IPR008979">
    <property type="entry name" value="Galactose-bd-like_sf"/>
</dbReference>
<dbReference type="SUPFAM" id="SSF49785">
    <property type="entry name" value="Galactose-binding domain-like"/>
    <property type="match status" value="1"/>
</dbReference>
<comment type="similarity">
    <text evidence="1">Belongs to the glycosyl hydrolase 2 family.</text>
</comment>
<dbReference type="Pfam" id="PF00703">
    <property type="entry name" value="Glyco_hydro_2"/>
    <property type="match status" value="1"/>
</dbReference>
<dbReference type="GO" id="GO:0004553">
    <property type="term" value="F:hydrolase activity, hydrolyzing O-glycosyl compounds"/>
    <property type="evidence" value="ECO:0007669"/>
    <property type="project" value="InterPro"/>
</dbReference>
<evidence type="ECO:0000256" key="3">
    <source>
        <dbReference type="ARBA" id="ARBA00023295"/>
    </source>
</evidence>
<proteinExistence type="inferred from homology"/>
<evidence type="ECO:0000313" key="8">
    <source>
        <dbReference type="EMBL" id="CCZ67343.1"/>
    </source>
</evidence>
<dbReference type="InterPro" id="IPR013783">
    <property type="entry name" value="Ig-like_fold"/>
</dbReference>
<dbReference type="Gene3D" id="2.60.40.10">
    <property type="entry name" value="Immunoglobulins"/>
    <property type="match status" value="2"/>
</dbReference>
<dbReference type="GO" id="GO:0005975">
    <property type="term" value="P:carbohydrate metabolic process"/>
    <property type="evidence" value="ECO:0007669"/>
    <property type="project" value="InterPro"/>
</dbReference>
<organism evidence="8">
    <name type="scientific">Mediterraneibacter gnavus CAG:126</name>
    <dbReference type="NCBI Taxonomy" id="1263106"/>
    <lineage>
        <taxon>Bacteria</taxon>
        <taxon>Bacillati</taxon>
        <taxon>Bacillota</taxon>
        <taxon>Clostridia</taxon>
        <taxon>Lachnospirales</taxon>
        <taxon>Lachnospiraceae</taxon>
        <taxon>Mediterraneibacter</taxon>
    </lineage>
</organism>
<dbReference type="Gene3D" id="2.60.120.260">
    <property type="entry name" value="Galactose-binding domain-like"/>
    <property type="match status" value="1"/>
</dbReference>
<sequence length="651" mass="74813">MRTSKMRREIELKKGWVFTGRDGKAVKVDLPHTWNAVDGQDGGNDYYRGTCHYSTTFAAPDLDSKTQRVYLEFQGVNSSAEVVLNGQKVMSHDGGYSTFRADVTEFLTKENKLEVAVDNSVNDRVYPQKADFTFYGGIYRDVLLRIVSNEHFEMDYYGGDGVMVTPTVEGKDGKVHVESFHKAENAKVAVTLIDAQGNPVAKGEGKDVTVTIPDVHLWDGVEDPYLYTAVVELMKDGEVKDDVRIPFGVRTFSVDPKKGFFLNGRSYPLHGVSRHQDRKGIGNALTKEHHREDMEFIREIGANTVRLAHYQHDQYFYDLCDQYGMIVWAEIPYISEHMPNGRENTISQMKELIVQNYNHPSIVTWGISNEITISTKDNKDMLDNHRELNDLCHKMDSTRPTTLACYAVCGPFNKVAHLSDLVSWNLYLGWYVPGLFLNDWWISFFHRVYPNRCLGYSEYGWGGIGKFNFLLNLHSSRPRRGDHTEEYQSRYHEFMLKCFERHPYMWSTHVWNMFDFAADARDQGGEPGMNHKGLMTFDRKIKKDSFYIYKAYWSKEPFVHLCGSRYVDRTEAVTTVKVYSNQTKVALYANGKLLEEKTGNKVFEFRVPLNGEVHLEAVSGQAKDTSTLRRVSKPNPDYKLKKSKGKSQNWV</sequence>
<dbReference type="InterPro" id="IPR006102">
    <property type="entry name" value="Ig-like_GH2"/>
</dbReference>
<dbReference type="PANTHER" id="PTHR42732:SF1">
    <property type="entry name" value="BETA-MANNOSIDASE"/>
    <property type="match status" value="1"/>
</dbReference>
<evidence type="ECO:0000259" key="5">
    <source>
        <dbReference type="Pfam" id="PF00703"/>
    </source>
</evidence>
<evidence type="ECO:0000256" key="4">
    <source>
        <dbReference type="SAM" id="MobiDB-lite"/>
    </source>
</evidence>
<reference evidence="8" key="1">
    <citation type="submission" date="2012-11" db="EMBL/GenBank/DDBJ databases">
        <title>Dependencies among metagenomic species, viruses, plasmids and units of genetic variation.</title>
        <authorList>
            <person name="Nielsen H.B."/>
            <person name="Almeida M."/>
            <person name="Juncker A.S."/>
            <person name="Rasmussen S."/>
            <person name="Li J."/>
            <person name="Sunagawa S."/>
            <person name="Plichta D."/>
            <person name="Gautier L."/>
            <person name="Le Chatelier E."/>
            <person name="Peletier E."/>
            <person name="Bonde I."/>
            <person name="Nielsen T."/>
            <person name="Manichanh C."/>
            <person name="Arumugam M."/>
            <person name="Batto J."/>
            <person name="Santos M.B.Q.D."/>
            <person name="Blom N."/>
            <person name="Borruel N."/>
            <person name="Burgdorf K.S."/>
            <person name="Boumezbeur F."/>
            <person name="Casellas F."/>
            <person name="Dore J."/>
            <person name="Guarner F."/>
            <person name="Hansen T."/>
            <person name="Hildebrand F."/>
            <person name="Kaas R.S."/>
            <person name="Kennedy S."/>
            <person name="Kristiansen K."/>
            <person name="Kultima J.R."/>
            <person name="Leonard P."/>
            <person name="Levenez F."/>
            <person name="Lund O."/>
            <person name="Moumen B."/>
            <person name="Le Paslier D."/>
            <person name="Pons N."/>
            <person name="Pedersen O."/>
            <person name="Prifti E."/>
            <person name="Qin J."/>
            <person name="Raes J."/>
            <person name="Tap J."/>
            <person name="Tims S."/>
            <person name="Ussery D.W."/>
            <person name="Yamada T."/>
            <person name="MetaHit consortium"/>
            <person name="Renault P."/>
            <person name="Sicheritz-Ponten T."/>
            <person name="Bork P."/>
            <person name="Wang J."/>
            <person name="Brunak S."/>
            <person name="Ehrlich S.D."/>
        </authorList>
    </citation>
    <scope>NUCLEOTIDE SEQUENCE [LARGE SCALE GENOMIC DNA]</scope>
</reference>
<evidence type="ECO:0000256" key="2">
    <source>
        <dbReference type="ARBA" id="ARBA00022801"/>
    </source>
</evidence>
<dbReference type="InterPro" id="IPR017853">
    <property type="entry name" value="GH"/>
</dbReference>
<dbReference type="InterPro" id="IPR006103">
    <property type="entry name" value="Glyco_hydro_2_cat"/>
</dbReference>
<evidence type="ECO:0000259" key="7">
    <source>
        <dbReference type="Pfam" id="PF02837"/>
    </source>
</evidence>
<comment type="caution">
    <text evidence="8">The sequence shown here is derived from an EMBL/GenBank/DDBJ whole genome shotgun (WGS) entry which is preliminary data.</text>
</comment>
<dbReference type="InterPro" id="IPR036156">
    <property type="entry name" value="Beta-gal/glucu_dom_sf"/>
</dbReference>
<dbReference type="Pfam" id="PF02837">
    <property type="entry name" value="Glyco_hydro_2_N"/>
    <property type="match status" value="1"/>
</dbReference>
<feature type="domain" description="Glycoside hydrolase family 2 catalytic" evidence="6">
    <location>
        <begin position="258"/>
        <end position="553"/>
    </location>
</feature>
<feature type="domain" description="Glycosyl hydrolases family 2 sugar binding" evidence="7">
    <location>
        <begin position="47"/>
        <end position="144"/>
    </location>
</feature>
<gene>
    <name evidence="8" type="ORF">BN481_00215</name>
</gene>
<dbReference type="SUPFAM" id="SSF49303">
    <property type="entry name" value="beta-Galactosidase/glucuronidase domain"/>
    <property type="match status" value="1"/>
</dbReference>
<evidence type="ECO:0000256" key="1">
    <source>
        <dbReference type="ARBA" id="ARBA00007401"/>
    </source>
</evidence>
<dbReference type="Pfam" id="PF02836">
    <property type="entry name" value="Glyco_hydro_2_C"/>
    <property type="match status" value="1"/>
</dbReference>
<name>R5TNI3_MEDGN</name>
<accession>R5TNI3</accession>
<dbReference type="Proteomes" id="UP000018114">
    <property type="component" value="Unassembled WGS sequence"/>
</dbReference>
<dbReference type="InterPro" id="IPR006104">
    <property type="entry name" value="Glyco_hydro_2_N"/>
</dbReference>
<protein>
    <submittedName>
        <fullName evidence="8">Uncharacterized protein</fullName>
    </submittedName>
</protein>
<dbReference type="PRINTS" id="PR00132">
    <property type="entry name" value="GLHYDRLASE2"/>
</dbReference>
<dbReference type="SUPFAM" id="SSF51445">
    <property type="entry name" value="(Trans)glycosidases"/>
    <property type="match status" value="1"/>
</dbReference>
<keyword evidence="3" id="KW-0326">Glycosidase</keyword>
<keyword evidence="2" id="KW-0378">Hydrolase</keyword>
<feature type="region of interest" description="Disordered" evidence="4">
    <location>
        <begin position="624"/>
        <end position="651"/>
    </location>
</feature>